<reference evidence="1" key="1">
    <citation type="submission" date="2014-11" db="EMBL/GenBank/DDBJ databases">
        <authorList>
            <person name="Amaro Gonzalez C."/>
        </authorList>
    </citation>
    <scope>NUCLEOTIDE SEQUENCE</scope>
</reference>
<accession>A0A0E9SU77</accession>
<protein>
    <submittedName>
        <fullName evidence="1">Uncharacterized protein</fullName>
    </submittedName>
</protein>
<evidence type="ECO:0000313" key="1">
    <source>
        <dbReference type="EMBL" id="JAH44909.1"/>
    </source>
</evidence>
<dbReference type="EMBL" id="GBXM01063668">
    <property type="protein sequence ID" value="JAH44909.1"/>
    <property type="molecule type" value="Transcribed_RNA"/>
</dbReference>
<organism evidence="1">
    <name type="scientific">Anguilla anguilla</name>
    <name type="common">European freshwater eel</name>
    <name type="synonym">Muraena anguilla</name>
    <dbReference type="NCBI Taxonomy" id="7936"/>
    <lineage>
        <taxon>Eukaryota</taxon>
        <taxon>Metazoa</taxon>
        <taxon>Chordata</taxon>
        <taxon>Craniata</taxon>
        <taxon>Vertebrata</taxon>
        <taxon>Euteleostomi</taxon>
        <taxon>Actinopterygii</taxon>
        <taxon>Neopterygii</taxon>
        <taxon>Teleostei</taxon>
        <taxon>Anguilliformes</taxon>
        <taxon>Anguillidae</taxon>
        <taxon>Anguilla</taxon>
    </lineage>
</organism>
<name>A0A0E9SU77_ANGAN</name>
<sequence>MVEVRGDTKVPVHSPRNTIGPVGSYCMGRSHMVCQIHFALLTNVSWLSALPVHLS</sequence>
<reference evidence="1" key="2">
    <citation type="journal article" date="2015" name="Fish Shellfish Immunol.">
        <title>Early steps in the European eel (Anguilla anguilla)-Vibrio vulnificus interaction in the gills: Role of the RtxA13 toxin.</title>
        <authorList>
            <person name="Callol A."/>
            <person name="Pajuelo D."/>
            <person name="Ebbesson L."/>
            <person name="Teles M."/>
            <person name="MacKenzie S."/>
            <person name="Amaro C."/>
        </authorList>
    </citation>
    <scope>NUCLEOTIDE SEQUENCE</scope>
</reference>
<dbReference type="AlphaFoldDB" id="A0A0E9SU77"/>
<proteinExistence type="predicted"/>